<evidence type="ECO:0000313" key="3">
    <source>
        <dbReference type="Proteomes" id="UP000036403"/>
    </source>
</evidence>
<evidence type="ECO:0000313" key="2">
    <source>
        <dbReference type="EMBL" id="KMQ98483.1"/>
    </source>
</evidence>
<feature type="compositionally biased region" description="Acidic residues" evidence="1">
    <location>
        <begin position="1"/>
        <end position="44"/>
    </location>
</feature>
<feature type="region of interest" description="Disordered" evidence="1">
    <location>
        <begin position="1"/>
        <end position="60"/>
    </location>
</feature>
<comment type="caution">
    <text evidence="2">The sequence shown here is derived from an EMBL/GenBank/DDBJ whole genome shotgun (WGS) entry which is preliminary data.</text>
</comment>
<dbReference type="EMBL" id="LBMM01000394">
    <property type="protein sequence ID" value="KMQ98483.1"/>
    <property type="molecule type" value="Genomic_DNA"/>
</dbReference>
<gene>
    <name evidence="2" type="ORF">RF55_1168</name>
</gene>
<accession>A0A0J7L667</accession>
<reference evidence="2 3" key="1">
    <citation type="submission" date="2015-04" db="EMBL/GenBank/DDBJ databases">
        <title>Lasius niger genome sequencing.</title>
        <authorList>
            <person name="Konorov E.A."/>
            <person name="Nikitin M.A."/>
            <person name="Kirill M.V."/>
            <person name="Chang P."/>
        </authorList>
    </citation>
    <scope>NUCLEOTIDE SEQUENCE [LARGE SCALE GENOMIC DNA]</scope>
    <source>
        <tissue evidence="2">Whole</tissue>
    </source>
</reference>
<proteinExistence type="predicted"/>
<keyword evidence="3" id="KW-1185">Reference proteome</keyword>
<dbReference type="AlphaFoldDB" id="A0A0J7L667"/>
<name>A0A0J7L667_LASNI</name>
<sequence>MVEDEVEEEEEDEVEEEEEDQAPERENEEEDDKFEDAEETEVEDEKIANENQEQELRRSKRICKKPDRYTHYVYLTYKGSCQQFRQKNWIQAINEITKRK</sequence>
<protein>
    <submittedName>
        <fullName evidence="2">Uncharacterized protein</fullName>
    </submittedName>
</protein>
<dbReference type="Proteomes" id="UP000036403">
    <property type="component" value="Unassembled WGS sequence"/>
</dbReference>
<dbReference type="PaxDb" id="67767-A0A0J7L667"/>
<organism evidence="2 3">
    <name type="scientific">Lasius niger</name>
    <name type="common">Black garden ant</name>
    <dbReference type="NCBI Taxonomy" id="67767"/>
    <lineage>
        <taxon>Eukaryota</taxon>
        <taxon>Metazoa</taxon>
        <taxon>Ecdysozoa</taxon>
        <taxon>Arthropoda</taxon>
        <taxon>Hexapoda</taxon>
        <taxon>Insecta</taxon>
        <taxon>Pterygota</taxon>
        <taxon>Neoptera</taxon>
        <taxon>Endopterygota</taxon>
        <taxon>Hymenoptera</taxon>
        <taxon>Apocrita</taxon>
        <taxon>Aculeata</taxon>
        <taxon>Formicoidea</taxon>
        <taxon>Formicidae</taxon>
        <taxon>Formicinae</taxon>
        <taxon>Lasius</taxon>
        <taxon>Lasius</taxon>
    </lineage>
</organism>
<evidence type="ECO:0000256" key="1">
    <source>
        <dbReference type="SAM" id="MobiDB-lite"/>
    </source>
</evidence>